<evidence type="ECO:0000313" key="7">
    <source>
        <dbReference type="EMBL" id="TYT76238.1"/>
    </source>
</evidence>
<dbReference type="PANTHER" id="PTHR45228">
    <property type="entry name" value="CYCLIC DI-GMP PHOSPHODIESTERASE TM_0186-RELATED"/>
    <property type="match status" value="1"/>
</dbReference>
<feature type="domain" description="Response regulatory" evidence="4">
    <location>
        <begin position="9"/>
        <end position="123"/>
    </location>
</feature>
<dbReference type="PANTHER" id="PTHR45228:SF4">
    <property type="entry name" value="LIPOPROTEIN"/>
    <property type="match status" value="1"/>
</dbReference>
<sequence>MGKEDKKETILFVDDEISILEIAQEFFQHKGYRVFTAVNGVKALEILEKERIGCCFTDINMPEMDGLELAEHIRRMDNTLPVVVMTGYPSLENTIRTLKNGVVDFLIKPVNLNQMDLCVKRVLRERRLFVENLLLKEEVARKVQLESLNRDLEARVSELGILNRIMDAFTHVPESGDVFRRLVDMAREFCFASAAWFYVVNDLFPFPREVAAVSGMVPGAGGPDSGLSMLLQDVASDGLPFLLKNNPMDGSLPDNVGSAMVIPLKIREKVFGLLYAVREKSGGAFVDKDLYYASAMAVHAAHAIENLALYENIYENLFATLYAFVSAIEAKDAYTQQHSNRVADLSVLLGRELGLDAESLDVLLFAGRLHDIGKIGVRDEVLLKPGRLNDAEYEAIKEHPVIGAGIVSKLGLWNREQEIILYHHERYDGTGYPKGLSGKEIPFLARILSVADAYDAMASDRAYRRRMAEKDIFSVMQEVRGKQFDPEILDVFLRLGQDGRLA</sequence>
<dbReference type="GO" id="GO:0000160">
    <property type="term" value="P:phosphorelay signal transduction system"/>
    <property type="evidence" value="ECO:0007669"/>
    <property type="project" value="InterPro"/>
</dbReference>
<proteinExistence type="predicted"/>
<dbReference type="GO" id="GO:0016301">
    <property type="term" value="F:kinase activity"/>
    <property type="evidence" value="ECO:0007669"/>
    <property type="project" value="UniProtKB-KW"/>
</dbReference>
<keyword evidence="1" id="KW-0808">Transferase</keyword>
<comment type="caution">
    <text evidence="7">The sequence shown here is derived from an EMBL/GenBank/DDBJ whole genome shotgun (WGS) entry which is preliminary data.</text>
</comment>
<dbReference type="PROSITE" id="PS51831">
    <property type="entry name" value="HD"/>
    <property type="match status" value="1"/>
</dbReference>
<dbReference type="RefSeq" id="WP_139445399.1">
    <property type="nucleotide sequence ID" value="NZ_VDMB01000001.1"/>
</dbReference>
<dbReference type="SUPFAM" id="SSF109604">
    <property type="entry name" value="HD-domain/PDEase-like"/>
    <property type="match status" value="1"/>
</dbReference>
<evidence type="ECO:0000259" key="4">
    <source>
        <dbReference type="PROSITE" id="PS50110"/>
    </source>
</evidence>
<dbReference type="InterPro" id="IPR011006">
    <property type="entry name" value="CheY-like_superfamily"/>
</dbReference>
<evidence type="ECO:0000256" key="1">
    <source>
        <dbReference type="ARBA" id="ARBA00022679"/>
    </source>
</evidence>
<dbReference type="InterPro" id="IPR006675">
    <property type="entry name" value="HDIG_dom"/>
</dbReference>
<dbReference type="InterPro" id="IPR052020">
    <property type="entry name" value="Cyclic_di-GMP/3'3'-cGAMP_PDE"/>
</dbReference>
<dbReference type="Proteomes" id="UP000321899">
    <property type="component" value="Unassembled WGS sequence"/>
</dbReference>
<dbReference type="InterPro" id="IPR003607">
    <property type="entry name" value="HD/PDEase_dom"/>
</dbReference>
<dbReference type="Gene3D" id="3.30.450.40">
    <property type="match status" value="1"/>
</dbReference>
<evidence type="ECO:0000256" key="3">
    <source>
        <dbReference type="PROSITE-ProRule" id="PRU00169"/>
    </source>
</evidence>
<evidence type="ECO:0000259" key="6">
    <source>
        <dbReference type="PROSITE" id="PS51832"/>
    </source>
</evidence>
<evidence type="ECO:0000256" key="2">
    <source>
        <dbReference type="ARBA" id="ARBA00022777"/>
    </source>
</evidence>
<dbReference type="Pfam" id="PF13492">
    <property type="entry name" value="GAF_3"/>
    <property type="match status" value="1"/>
</dbReference>
<dbReference type="SMART" id="SM00448">
    <property type="entry name" value="REC"/>
    <property type="match status" value="1"/>
</dbReference>
<dbReference type="NCBIfam" id="TIGR00277">
    <property type="entry name" value="HDIG"/>
    <property type="match status" value="1"/>
</dbReference>
<protein>
    <submittedName>
        <fullName evidence="7">Response regulator</fullName>
    </submittedName>
</protein>
<dbReference type="Pfam" id="PF00072">
    <property type="entry name" value="Response_reg"/>
    <property type="match status" value="1"/>
</dbReference>
<dbReference type="AlphaFoldDB" id="A0A5Q4VH44"/>
<dbReference type="SUPFAM" id="SSF55781">
    <property type="entry name" value="GAF domain-like"/>
    <property type="match status" value="1"/>
</dbReference>
<evidence type="ECO:0000313" key="8">
    <source>
        <dbReference type="Proteomes" id="UP000321899"/>
    </source>
</evidence>
<dbReference type="InterPro" id="IPR037522">
    <property type="entry name" value="HD_GYP_dom"/>
</dbReference>
<dbReference type="Pfam" id="PF13487">
    <property type="entry name" value="HD_5"/>
    <property type="match status" value="1"/>
</dbReference>
<dbReference type="EMBL" id="VDMB01000001">
    <property type="protein sequence ID" value="TYT76238.1"/>
    <property type="molecule type" value="Genomic_DNA"/>
</dbReference>
<dbReference type="SMART" id="SM00471">
    <property type="entry name" value="HDc"/>
    <property type="match status" value="1"/>
</dbReference>
<dbReference type="SUPFAM" id="SSF52172">
    <property type="entry name" value="CheY-like"/>
    <property type="match status" value="1"/>
</dbReference>
<evidence type="ECO:0000259" key="5">
    <source>
        <dbReference type="PROSITE" id="PS51831"/>
    </source>
</evidence>
<organism evidence="7 8">
    <name type="scientific">Desulfobotulus mexicanus</name>
    <dbReference type="NCBI Taxonomy" id="2586642"/>
    <lineage>
        <taxon>Bacteria</taxon>
        <taxon>Pseudomonadati</taxon>
        <taxon>Thermodesulfobacteriota</taxon>
        <taxon>Desulfobacteria</taxon>
        <taxon>Desulfobacterales</taxon>
        <taxon>Desulfobacteraceae</taxon>
        <taxon>Desulfobotulus</taxon>
    </lineage>
</organism>
<accession>A0A5Q4VH44</accession>
<dbReference type="Gene3D" id="3.40.50.2300">
    <property type="match status" value="1"/>
</dbReference>
<dbReference type="InterPro" id="IPR001789">
    <property type="entry name" value="Sig_transdc_resp-reg_receiver"/>
</dbReference>
<dbReference type="InterPro" id="IPR006674">
    <property type="entry name" value="HD_domain"/>
</dbReference>
<reference evidence="7 8" key="1">
    <citation type="submission" date="2019-06" db="EMBL/GenBank/DDBJ databases">
        <title>Desulfobotulus mexicanus sp. nov., a novel sulfate-reducing bacterium isolated from the sediment of an alkaline crater lake in Mexico.</title>
        <authorList>
            <person name="Hirschler-Rea A."/>
        </authorList>
    </citation>
    <scope>NUCLEOTIDE SEQUENCE [LARGE SCALE GENOMIC DNA]</scope>
    <source>
        <strain evidence="7 8">PAR22N</strain>
    </source>
</reference>
<dbReference type="PROSITE" id="PS51832">
    <property type="entry name" value="HD_GYP"/>
    <property type="match status" value="1"/>
</dbReference>
<name>A0A5Q4VH44_9BACT</name>
<dbReference type="InterPro" id="IPR003018">
    <property type="entry name" value="GAF"/>
</dbReference>
<keyword evidence="3" id="KW-0597">Phosphoprotein</keyword>
<dbReference type="OrthoDB" id="9764337at2"/>
<dbReference type="PROSITE" id="PS50110">
    <property type="entry name" value="RESPONSE_REGULATORY"/>
    <property type="match status" value="1"/>
</dbReference>
<dbReference type="InterPro" id="IPR029016">
    <property type="entry name" value="GAF-like_dom_sf"/>
</dbReference>
<dbReference type="CDD" id="cd00077">
    <property type="entry name" value="HDc"/>
    <property type="match status" value="1"/>
</dbReference>
<keyword evidence="2" id="KW-0418">Kinase</keyword>
<dbReference type="Gene3D" id="1.10.3210.10">
    <property type="entry name" value="Hypothetical protein af1432"/>
    <property type="match status" value="1"/>
</dbReference>
<keyword evidence="8" id="KW-1185">Reference proteome</keyword>
<feature type="domain" description="HD" evidence="5">
    <location>
        <begin position="335"/>
        <end position="457"/>
    </location>
</feature>
<feature type="modified residue" description="4-aspartylphosphate" evidence="3">
    <location>
        <position position="58"/>
    </location>
</feature>
<feature type="domain" description="HD-GYP" evidence="6">
    <location>
        <begin position="313"/>
        <end position="502"/>
    </location>
</feature>
<gene>
    <name evidence="7" type="ORF">FIM25_01415</name>
</gene>